<feature type="active site" description="Nucleophile" evidence="5">
    <location>
        <position position="47"/>
    </location>
</feature>
<dbReference type="InterPro" id="IPR036974">
    <property type="entry name" value="PUA_sf"/>
</dbReference>
<dbReference type="InterPro" id="IPR014780">
    <property type="entry name" value="tRNA_psdUridine_synth_TruB"/>
</dbReference>
<dbReference type="RefSeq" id="WP_036549460.1">
    <property type="nucleotide sequence ID" value="NZ_JMSZ01000040.1"/>
</dbReference>
<dbReference type="Gene3D" id="3.30.2350.10">
    <property type="entry name" value="Pseudouridine synthase"/>
    <property type="match status" value="1"/>
</dbReference>
<evidence type="ECO:0000256" key="4">
    <source>
        <dbReference type="ARBA" id="ARBA00023235"/>
    </source>
</evidence>
<dbReference type="EMBL" id="JMSZ01000040">
    <property type="protein sequence ID" value="KDE38721.1"/>
    <property type="molecule type" value="Genomic_DNA"/>
</dbReference>
<keyword evidence="3 5" id="KW-0819">tRNA processing</keyword>
<dbReference type="InterPro" id="IPR015947">
    <property type="entry name" value="PUA-like_sf"/>
</dbReference>
<dbReference type="SUPFAM" id="SSF88697">
    <property type="entry name" value="PUA domain-like"/>
    <property type="match status" value="1"/>
</dbReference>
<protein>
    <recommendedName>
        <fullName evidence="5">tRNA pseudouridine synthase B</fullName>
        <ecNumber evidence="5">5.4.99.25</ecNumber>
    </recommendedName>
    <alternativeName>
        <fullName evidence="5">tRNA pseudouridine(55) synthase</fullName>
        <shortName evidence="5">Psi55 synthase</shortName>
    </alternativeName>
    <alternativeName>
        <fullName evidence="5">tRNA pseudouridylate synthase</fullName>
    </alternativeName>
    <alternativeName>
        <fullName evidence="5">tRNA-uridine isomerase</fullName>
    </alternativeName>
</protein>
<dbReference type="Pfam" id="PF16198">
    <property type="entry name" value="TruB_C_2"/>
    <property type="match status" value="1"/>
</dbReference>
<dbReference type="GO" id="GO:0016829">
    <property type="term" value="F:lyase activity"/>
    <property type="evidence" value="ECO:0007669"/>
    <property type="project" value="UniProtKB-KW"/>
</dbReference>
<dbReference type="PANTHER" id="PTHR13767">
    <property type="entry name" value="TRNA-PSEUDOURIDINE SYNTHASE"/>
    <property type="match status" value="1"/>
</dbReference>
<comment type="catalytic activity">
    <reaction evidence="1 5">
        <text>uridine(55) in tRNA = pseudouridine(55) in tRNA</text>
        <dbReference type="Rhea" id="RHEA:42532"/>
        <dbReference type="Rhea" id="RHEA-COMP:10101"/>
        <dbReference type="Rhea" id="RHEA-COMP:10102"/>
        <dbReference type="ChEBI" id="CHEBI:65314"/>
        <dbReference type="ChEBI" id="CHEBI:65315"/>
        <dbReference type="EC" id="5.4.99.25"/>
    </reaction>
</comment>
<dbReference type="CDD" id="cd21152">
    <property type="entry name" value="PUA_TruB_bacterial"/>
    <property type="match status" value="1"/>
</dbReference>
<dbReference type="Proteomes" id="UP000027318">
    <property type="component" value="Unassembled WGS sequence"/>
</dbReference>
<dbReference type="InterPro" id="IPR015240">
    <property type="entry name" value="tRNA_sdUridine_synth_fam1_C"/>
</dbReference>
<keyword evidence="9" id="KW-0456">Lyase</keyword>
<sequence length="319" mass="34601">MARKPKGRAIDGIFLLDKPAGMSSNKALQQIKHLYGAAKAGHTGALDPLATGLLPICLGEATKFSQYLLDADKGYLTTAKLGQKTDTADADGEVIETRELPADLSVAQVEALLQQHFSGEIEQVPPIYSALKLNGQPLYKLARKGIEVEVRPRRVTIHSIRLLALREDELDLEVHCSKGTYIRSIVQDLGELLGCGAHVSQLRRIRAGAFDASQMQGFDSLNASLQVLQTDAPECIQKHLDALLLPPWSAIDSLPACELSHEQAVALRQGRQVTDLALPAATQWRVFAQPDGQFIGLAESDALGHLKGKRLVRTDTAPL</sequence>
<dbReference type="PANTHER" id="PTHR13767:SF2">
    <property type="entry name" value="PSEUDOURIDYLATE SYNTHASE TRUB1"/>
    <property type="match status" value="1"/>
</dbReference>
<evidence type="ECO:0000313" key="10">
    <source>
        <dbReference type="Proteomes" id="UP000027318"/>
    </source>
</evidence>
<dbReference type="InterPro" id="IPR032819">
    <property type="entry name" value="TruB_C"/>
</dbReference>
<feature type="domain" description="tRNA pseudouridylate synthase B C-terminal" evidence="8">
    <location>
        <begin position="183"/>
        <end position="246"/>
    </location>
</feature>
<comment type="caution">
    <text evidence="9">The sequence shown here is derived from an EMBL/GenBank/DDBJ whole genome shotgun (WGS) entry which is preliminary data.</text>
</comment>
<dbReference type="Gene3D" id="2.30.130.10">
    <property type="entry name" value="PUA domain"/>
    <property type="match status" value="1"/>
</dbReference>
<dbReference type="GO" id="GO:0160148">
    <property type="term" value="F:tRNA pseudouridine(55) synthase activity"/>
    <property type="evidence" value="ECO:0007669"/>
    <property type="project" value="UniProtKB-EC"/>
</dbReference>
<reference evidence="9 10" key="1">
    <citation type="journal article" date="2005" name="Int. J. Syst. Evol. Microbiol.">
        <title>Nitrincola lacisaponensis gen. nov., sp. nov., a novel alkaliphilic bacterium isolated from an alkaline, saline lake.</title>
        <authorList>
            <person name="Dimitriu P.A."/>
            <person name="Shukla S.K."/>
            <person name="Conradt J."/>
            <person name="Marquez M.C."/>
            <person name="Ventosa A."/>
            <person name="Maglia A."/>
            <person name="Peyton B.M."/>
            <person name="Pinkart H.C."/>
            <person name="Mormile M.R."/>
        </authorList>
    </citation>
    <scope>NUCLEOTIDE SEQUENCE [LARGE SCALE GENOMIC DNA]</scope>
    <source>
        <strain evidence="9 10">4CA</strain>
    </source>
</reference>
<evidence type="ECO:0000256" key="3">
    <source>
        <dbReference type="ARBA" id="ARBA00022694"/>
    </source>
</evidence>
<dbReference type="Pfam" id="PF09157">
    <property type="entry name" value="TruB-C_2"/>
    <property type="match status" value="1"/>
</dbReference>
<keyword evidence="10" id="KW-1185">Reference proteome</keyword>
<evidence type="ECO:0000259" key="8">
    <source>
        <dbReference type="Pfam" id="PF16198"/>
    </source>
</evidence>
<dbReference type="CDD" id="cd02573">
    <property type="entry name" value="PseudoU_synth_EcTruB"/>
    <property type="match status" value="1"/>
</dbReference>
<organism evidence="9 10">
    <name type="scientific">Nitrincola lacisaponensis</name>
    <dbReference type="NCBI Taxonomy" id="267850"/>
    <lineage>
        <taxon>Bacteria</taxon>
        <taxon>Pseudomonadati</taxon>
        <taxon>Pseudomonadota</taxon>
        <taxon>Gammaproteobacteria</taxon>
        <taxon>Oceanospirillales</taxon>
        <taxon>Oceanospirillaceae</taxon>
        <taxon>Nitrincola</taxon>
    </lineage>
</organism>
<dbReference type="NCBIfam" id="TIGR00431">
    <property type="entry name" value="TruB"/>
    <property type="match status" value="1"/>
</dbReference>
<dbReference type="HAMAP" id="MF_01080">
    <property type="entry name" value="TruB_bact"/>
    <property type="match status" value="1"/>
</dbReference>
<evidence type="ECO:0000256" key="1">
    <source>
        <dbReference type="ARBA" id="ARBA00000385"/>
    </source>
</evidence>
<dbReference type="GO" id="GO:1990481">
    <property type="term" value="P:mRNA pseudouridine synthesis"/>
    <property type="evidence" value="ECO:0007669"/>
    <property type="project" value="TreeGrafter"/>
</dbReference>
<keyword evidence="4 5" id="KW-0413">Isomerase</keyword>
<evidence type="ECO:0000256" key="5">
    <source>
        <dbReference type="HAMAP-Rule" id="MF_01080"/>
    </source>
</evidence>
<dbReference type="EC" id="5.4.99.25" evidence="5"/>
<dbReference type="InterPro" id="IPR020103">
    <property type="entry name" value="PsdUridine_synth_cat_dom_sf"/>
</dbReference>
<evidence type="ECO:0000259" key="7">
    <source>
        <dbReference type="Pfam" id="PF09157"/>
    </source>
</evidence>
<dbReference type="GO" id="GO:0003723">
    <property type="term" value="F:RNA binding"/>
    <property type="evidence" value="ECO:0007669"/>
    <property type="project" value="InterPro"/>
</dbReference>
<dbReference type="GO" id="GO:0031119">
    <property type="term" value="P:tRNA pseudouridine synthesis"/>
    <property type="evidence" value="ECO:0007669"/>
    <property type="project" value="UniProtKB-UniRule"/>
</dbReference>
<dbReference type="SUPFAM" id="SSF55120">
    <property type="entry name" value="Pseudouridine synthase"/>
    <property type="match status" value="1"/>
</dbReference>
<evidence type="ECO:0000256" key="2">
    <source>
        <dbReference type="ARBA" id="ARBA00005642"/>
    </source>
</evidence>
<feature type="domain" description="tRNA pseudouridine synthase II TruB subfamily 1 C-terminal" evidence="7">
    <location>
        <begin position="255"/>
        <end position="312"/>
    </location>
</feature>
<dbReference type="PATRIC" id="fig|267850.7.peg.2769"/>
<evidence type="ECO:0000313" key="9">
    <source>
        <dbReference type="EMBL" id="KDE38721.1"/>
    </source>
</evidence>
<dbReference type="Pfam" id="PF01509">
    <property type="entry name" value="TruB_N"/>
    <property type="match status" value="1"/>
</dbReference>
<comment type="similarity">
    <text evidence="2 5">Belongs to the pseudouridine synthase TruB family. Type 1 subfamily.</text>
</comment>
<name>A0A063Y1S2_9GAMM</name>
<comment type="function">
    <text evidence="5">Responsible for synthesis of pseudouridine from uracil-55 in the psi GC loop of transfer RNAs.</text>
</comment>
<evidence type="ECO:0000259" key="6">
    <source>
        <dbReference type="Pfam" id="PF01509"/>
    </source>
</evidence>
<gene>
    <name evidence="5" type="primary">truB</name>
    <name evidence="9" type="ORF">ADINL_2816</name>
</gene>
<dbReference type="OrthoDB" id="9802309at2"/>
<dbReference type="AlphaFoldDB" id="A0A063Y1S2"/>
<dbReference type="InterPro" id="IPR002501">
    <property type="entry name" value="PsdUridine_synth_N"/>
</dbReference>
<feature type="domain" description="Pseudouridine synthase II N-terminal" evidence="6">
    <location>
        <begin position="32"/>
        <end position="182"/>
    </location>
</feature>
<accession>A0A063Y1S2</accession>
<dbReference type="STRING" id="267850.ADINL_2816"/>
<proteinExistence type="inferred from homology"/>